<dbReference type="PANTHER" id="PTHR43685">
    <property type="entry name" value="GLYCOSYLTRANSFERASE"/>
    <property type="match status" value="1"/>
</dbReference>
<dbReference type="Proteomes" id="UP000593719">
    <property type="component" value="Chromosome"/>
</dbReference>
<proteinExistence type="predicted"/>
<dbReference type="GO" id="GO:0016740">
    <property type="term" value="F:transferase activity"/>
    <property type="evidence" value="ECO:0007669"/>
    <property type="project" value="UniProtKB-KW"/>
</dbReference>
<gene>
    <name evidence="2" type="ORF">FJR45_04315</name>
</gene>
<reference evidence="2 3" key="1">
    <citation type="submission" date="2019-06" db="EMBL/GenBank/DDBJ databases">
        <title>Sulfurimonas gotlandica sp. nov., a chemoautotrophic and psychrotolerant epsilonproteobacterium isolated from a pelagic redoxcline, and an emended description of the genus Sulfurimonas.</title>
        <authorList>
            <person name="Wang S."/>
            <person name="Jiang L."/>
            <person name="Shao Z."/>
        </authorList>
    </citation>
    <scope>NUCLEOTIDE SEQUENCE [LARGE SCALE GENOMIC DNA]</scope>
    <source>
        <strain evidence="2 3">S2-6</strain>
    </source>
</reference>
<dbReference type="InterPro" id="IPR001173">
    <property type="entry name" value="Glyco_trans_2-like"/>
</dbReference>
<dbReference type="CDD" id="cd00761">
    <property type="entry name" value="Glyco_tranf_GTA_type"/>
    <property type="match status" value="1"/>
</dbReference>
<dbReference type="EMBL" id="CP041235">
    <property type="protein sequence ID" value="QOP43213.1"/>
    <property type="molecule type" value="Genomic_DNA"/>
</dbReference>
<feature type="domain" description="Glycosyltransferase 2-like" evidence="1">
    <location>
        <begin position="4"/>
        <end position="131"/>
    </location>
</feature>
<dbReference type="PANTHER" id="PTHR43685:SF2">
    <property type="entry name" value="GLYCOSYLTRANSFERASE 2-LIKE DOMAIN-CONTAINING PROTEIN"/>
    <property type="match status" value="1"/>
</dbReference>
<dbReference type="AlphaFoldDB" id="A0A7M1B0I0"/>
<dbReference type="RefSeq" id="WP_193151515.1">
    <property type="nucleotide sequence ID" value="NZ_CP041235.1"/>
</dbReference>
<dbReference type="InterPro" id="IPR029044">
    <property type="entry name" value="Nucleotide-diphossugar_trans"/>
</dbReference>
<evidence type="ECO:0000313" key="3">
    <source>
        <dbReference type="Proteomes" id="UP000593719"/>
    </source>
</evidence>
<keyword evidence="2" id="KW-0808">Transferase</keyword>
<protein>
    <submittedName>
        <fullName evidence="2">Glycosyltransferase family 2 protein</fullName>
    </submittedName>
</protein>
<dbReference type="KEGG" id="ssei:FJR45_04315"/>
<dbReference type="InterPro" id="IPR050834">
    <property type="entry name" value="Glycosyltransf_2"/>
</dbReference>
<dbReference type="SUPFAM" id="SSF53448">
    <property type="entry name" value="Nucleotide-diphospho-sugar transferases"/>
    <property type="match status" value="1"/>
</dbReference>
<evidence type="ECO:0000259" key="1">
    <source>
        <dbReference type="Pfam" id="PF00535"/>
    </source>
</evidence>
<sequence>MNISVIIPTYNRYKLLKRAIQSILLQTYLPKEIIVIDDGSTDATCNIQKDFPNIIYLYQKNRGVSAARNRGIEIAQSDWIAFLDSDDEFYPQKLQKQVDFHKENPDILMSYTQEQWVRNGVVVKIPKKYRKIGKDAFIENLSYCNIAPSSVMLHKSLLETVGLFDEHLEVCEDYDLWLRITCKHKIGLINEKLIRKYAGHDAQLGFRKNMDVYRIKALKKLLLTCKSEEKRLLIQNELAGKIVEQQKKGMKT</sequence>
<organism evidence="2 3">
    <name type="scientific">Sulfurimonas sediminis</name>
    <dbReference type="NCBI Taxonomy" id="2590020"/>
    <lineage>
        <taxon>Bacteria</taxon>
        <taxon>Pseudomonadati</taxon>
        <taxon>Campylobacterota</taxon>
        <taxon>Epsilonproteobacteria</taxon>
        <taxon>Campylobacterales</taxon>
        <taxon>Sulfurimonadaceae</taxon>
        <taxon>Sulfurimonas</taxon>
    </lineage>
</organism>
<evidence type="ECO:0000313" key="2">
    <source>
        <dbReference type="EMBL" id="QOP43213.1"/>
    </source>
</evidence>
<keyword evidence="3" id="KW-1185">Reference proteome</keyword>
<name>A0A7M1B0I0_9BACT</name>
<dbReference type="Pfam" id="PF00535">
    <property type="entry name" value="Glycos_transf_2"/>
    <property type="match status" value="1"/>
</dbReference>
<dbReference type="Gene3D" id="3.90.550.10">
    <property type="entry name" value="Spore Coat Polysaccharide Biosynthesis Protein SpsA, Chain A"/>
    <property type="match status" value="1"/>
</dbReference>
<accession>A0A7M1B0I0</accession>